<dbReference type="GO" id="GO:0004499">
    <property type="term" value="F:N,N-dimethylaniline monooxygenase activity"/>
    <property type="evidence" value="ECO:0007669"/>
    <property type="project" value="InterPro"/>
</dbReference>
<comment type="similarity">
    <text evidence="1">Belongs to the FMO family.</text>
</comment>
<dbReference type="GO" id="GO:0050660">
    <property type="term" value="F:flavin adenine dinucleotide binding"/>
    <property type="evidence" value="ECO:0007669"/>
    <property type="project" value="InterPro"/>
</dbReference>
<evidence type="ECO:0000256" key="1">
    <source>
        <dbReference type="ARBA" id="ARBA00009183"/>
    </source>
</evidence>
<gene>
    <name evidence="6" type="ORF">E0Z10_g8475</name>
</gene>
<feature type="region of interest" description="Disordered" evidence="5">
    <location>
        <begin position="99"/>
        <end position="119"/>
    </location>
</feature>
<evidence type="ECO:0000256" key="5">
    <source>
        <dbReference type="SAM" id="MobiDB-lite"/>
    </source>
</evidence>
<dbReference type="GO" id="GO:0050661">
    <property type="term" value="F:NADP binding"/>
    <property type="evidence" value="ECO:0007669"/>
    <property type="project" value="InterPro"/>
</dbReference>
<dbReference type="InterPro" id="IPR036188">
    <property type="entry name" value="FAD/NAD-bd_sf"/>
</dbReference>
<dbReference type="STRING" id="37992.A0A4Z0YS14"/>
<dbReference type="Gene3D" id="3.50.50.60">
    <property type="entry name" value="FAD/NAD(P)-binding domain"/>
    <property type="match status" value="2"/>
</dbReference>
<protein>
    <recommendedName>
        <fullName evidence="8">FAD/NAD(P)-binding domain-containing protein</fullName>
    </recommendedName>
</protein>
<accession>A0A4Z0YS14</accession>
<proteinExistence type="inferred from homology"/>
<reference evidence="6 7" key="1">
    <citation type="submission" date="2019-03" db="EMBL/GenBank/DDBJ databases">
        <title>Draft genome sequence of Xylaria hypoxylon DSM 108379, a ubiquitous saprotrophic-parasitic fungi on hardwood.</title>
        <authorList>
            <person name="Buettner E."/>
            <person name="Leonhardt S."/>
            <person name="Gebauer A.M."/>
            <person name="Liers C."/>
            <person name="Hofrichter M."/>
            <person name="Kellner H."/>
        </authorList>
    </citation>
    <scope>NUCLEOTIDE SEQUENCE [LARGE SCALE GENOMIC DNA]</scope>
    <source>
        <strain evidence="6 7">DSM 108379</strain>
    </source>
</reference>
<dbReference type="OrthoDB" id="66881at2759"/>
<comment type="caution">
    <text evidence="6">The sequence shown here is derived from an EMBL/GenBank/DDBJ whole genome shotgun (WGS) entry which is preliminary data.</text>
</comment>
<dbReference type="EMBL" id="SKBN01000230">
    <property type="protein sequence ID" value="TGJ80296.1"/>
    <property type="molecule type" value="Genomic_DNA"/>
</dbReference>
<keyword evidence="3" id="KW-0274">FAD</keyword>
<evidence type="ECO:0000256" key="4">
    <source>
        <dbReference type="ARBA" id="ARBA00023002"/>
    </source>
</evidence>
<sequence>MGSLGNSNVEENAAGSTSSPAAFNINRIAIVAEGFSSSQIDIYEQQADVGGVWNYSAVTSGPSRVPQTDAHAALEIPIYPEEPVAEEKDEYADYVFDSDEEASTAPGSGACSLPPLSRKEKKPPIFPSPMYEDLHTNIPHTLMRYSDLGFTTDGKGKGTHDGCEIFPSRQVVQEYILQYARDVRHLVRFSTQVTDVSLQTPLSNAPNAISGEESKVRDKWTVGSTDLLTDVSRTESYDAVVVASGHYSTPYIPSVPEISTFATEHPGVISHSKTYRIASAFAGKRVVIVGSASSGLDIASQISAVCASPLIISARSPIADDMSEHLGVGDKVRVVGQIERFLVKEKGIEVRPAPTSSSANSKGGENTERILDVDAIVFCTGYLYSFPFISTSSLPPSTPPLITDGRRVHGLARHFIHTYHPTLVFPGLPIKIIPFPLAEAQAAVFSRLWSNRLPVPSHEELQRWEREDEEGKGFEGSRVPGEGKSFHVFPKGGDARYINALHDWALRADQNGGGKGKEPPFWGDEELWQRSIYAEAKMQFEKTGRKAKTLRELGFEHE</sequence>
<evidence type="ECO:0000256" key="3">
    <source>
        <dbReference type="ARBA" id="ARBA00022827"/>
    </source>
</evidence>
<dbReference type="InterPro" id="IPR050346">
    <property type="entry name" value="FMO-like"/>
</dbReference>
<name>A0A4Z0YS14_9PEZI</name>
<evidence type="ECO:0008006" key="8">
    <source>
        <dbReference type="Google" id="ProtNLM"/>
    </source>
</evidence>
<dbReference type="Pfam" id="PF00743">
    <property type="entry name" value="FMO-like"/>
    <property type="match status" value="1"/>
</dbReference>
<keyword evidence="2" id="KW-0285">Flavoprotein</keyword>
<evidence type="ECO:0000313" key="6">
    <source>
        <dbReference type="EMBL" id="TGJ80296.1"/>
    </source>
</evidence>
<organism evidence="6 7">
    <name type="scientific">Xylaria hypoxylon</name>
    <dbReference type="NCBI Taxonomy" id="37992"/>
    <lineage>
        <taxon>Eukaryota</taxon>
        <taxon>Fungi</taxon>
        <taxon>Dikarya</taxon>
        <taxon>Ascomycota</taxon>
        <taxon>Pezizomycotina</taxon>
        <taxon>Sordariomycetes</taxon>
        <taxon>Xylariomycetidae</taxon>
        <taxon>Xylariales</taxon>
        <taxon>Xylariaceae</taxon>
        <taxon>Xylaria</taxon>
    </lineage>
</organism>
<dbReference type="AlphaFoldDB" id="A0A4Z0YS14"/>
<dbReference type="PANTHER" id="PTHR23023">
    <property type="entry name" value="DIMETHYLANILINE MONOOXYGENASE"/>
    <property type="match status" value="1"/>
</dbReference>
<evidence type="ECO:0000256" key="2">
    <source>
        <dbReference type="ARBA" id="ARBA00022630"/>
    </source>
</evidence>
<dbReference type="InterPro" id="IPR020946">
    <property type="entry name" value="Flavin_mOase-like"/>
</dbReference>
<evidence type="ECO:0000313" key="7">
    <source>
        <dbReference type="Proteomes" id="UP000297716"/>
    </source>
</evidence>
<dbReference type="SUPFAM" id="SSF51905">
    <property type="entry name" value="FAD/NAD(P)-binding domain"/>
    <property type="match status" value="2"/>
</dbReference>
<dbReference type="Proteomes" id="UP000297716">
    <property type="component" value="Unassembled WGS sequence"/>
</dbReference>
<keyword evidence="7" id="KW-1185">Reference proteome</keyword>
<keyword evidence="4" id="KW-0560">Oxidoreductase</keyword>